<feature type="compositionally biased region" description="Polar residues" evidence="1">
    <location>
        <begin position="12"/>
        <end position="22"/>
    </location>
</feature>
<gene>
    <name evidence="2" type="ORF">K431DRAFT_232262</name>
</gene>
<dbReference type="AlphaFoldDB" id="A0A9P4ULZ1"/>
<feature type="compositionally biased region" description="Low complexity" evidence="1">
    <location>
        <begin position="139"/>
        <end position="152"/>
    </location>
</feature>
<dbReference type="EMBL" id="MU003836">
    <property type="protein sequence ID" value="KAF2717811.1"/>
    <property type="molecule type" value="Genomic_DNA"/>
</dbReference>
<sequence>MPQFALIKESGGNFNHDSTHTGVVSDKEEEFDFRLFAAPAKTSSETVQTAQPTYKIKLRSPSPDDKEPGFVESTRSLDYYFTQPPSVQEHAEFSASAVSGTEVLLRSRSLWPGSQYTWRVLHVSSKGQVGDVSGTQRPSSSTAFSTSAADSSLPKRRTRPGKQVRMQKRTKMAAKNNQAAEVERKTMEDEADEREKRIRRNREKKLKRRAREKAKKVERRNEPDGAGGSSSEGDDPE</sequence>
<proteinExistence type="predicted"/>
<feature type="compositionally biased region" description="Basic residues" evidence="1">
    <location>
        <begin position="197"/>
        <end position="218"/>
    </location>
</feature>
<feature type="compositionally biased region" description="Basic residues" evidence="1">
    <location>
        <begin position="154"/>
        <end position="172"/>
    </location>
</feature>
<evidence type="ECO:0000256" key="1">
    <source>
        <dbReference type="SAM" id="MobiDB-lite"/>
    </source>
</evidence>
<evidence type="ECO:0000313" key="3">
    <source>
        <dbReference type="Proteomes" id="UP000799441"/>
    </source>
</evidence>
<keyword evidence="3" id="KW-1185">Reference proteome</keyword>
<accession>A0A9P4ULZ1</accession>
<feature type="compositionally biased region" description="Basic and acidic residues" evidence="1">
    <location>
        <begin position="181"/>
        <end position="196"/>
    </location>
</feature>
<reference evidence="2" key="1">
    <citation type="journal article" date="2020" name="Stud. Mycol.">
        <title>101 Dothideomycetes genomes: a test case for predicting lifestyles and emergence of pathogens.</title>
        <authorList>
            <person name="Haridas S."/>
            <person name="Albert R."/>
            <person name="Binder M."/>
            <person name="Bloem J."/>
            <person name="Labutti K."/>
            <person name="Salamov A."/>
            <person name="Andreopoulos B."/>
            <person name="Baker S."/>
            <person name="Barry K."/>
            <person name="Bills G."/>
            <person name="Bluhm B."/>
            <person name="Cannon C."/>
            <person name="Castanera R."/>
            <person name="Culley D."/>
            <person name="Daum C."/>
            <person name="Ezra D."/>
            <person name="Gonzalez J."/>
            <person name="Henrissat B."/>
            <person name="Kuo A."/>
            <person name="Liang C."/>
            <person name="Lipzen A."/>
            <person name="Lutzoni F."/>
            <person name="Magnuson J."/>
            <person name="Mondo S."/>
            <person name="Nolan M."/>
            <person name="Ohm R."/>
            <person name="Pangilinan J."/>
            <person name="Park H.-J."/>
            <person name="Ramirez L."/>
            <person name="Alfaro M."/>
            <person name="Sun H."/>
            <person name="Tritt A."/>
            <person name="Yoshinaga Y."/>
            <person name="Zwiers L.-H."/>
            <person name="Turgeon B."/>
            <person name="Goodwin S."/>
            <person name="Spatafora J."/>
            <person name="Crous P."/>
            <person name="Grigoriev I."/>
        </authorList>
    </citation>
    <scope>NUCLEOTIDE SEQUENCE</scope>
    <source>
        <strain evidence="2">CBS 116435</strain>
    </source>
</reference>
<dbReference type="InterPro" id="IPR018555">
    <property type="entry name" value="C630.06c-like"/>
</dbReference>
<dbReference type="Pfam" id="PF09428">
    <property type="entry name" value="DUF2011"/>
    <property type="match status" value="1"/>
</dbReference>
<name>A0A9P4ULZ1_9PEZI</name>
<comment type="caution">
    <text evidence="2">The sequence shown here is derived from an EMBL/GenBank/DDBJ whole genome shotgun (WGS) entry which is preliminary data.</text>
</comment>
<feature type="region of interest" description="Disordered" evidence="1">
    <location>
        <begin position="1"/>
        <end position="23"/>
    </location>
</feature>
<feature type="region of interest" description="Disordered" evidence="1">
    <location>
        <begin position="42"/>
        <end position="71"/>
    </location>
</feature>
<organism evidence="2 3">
    <name type="scientific">Polychaeton citri CBS 116435</name>
    <dbReference type="NCBI Taxonomy" id="1314669"/>
    <lineage>
        <taxon>Eukaryota</taxon>
        <taxon>Fungi</taxon>
        <taxon>Dikarya</taxon>
        <taxon>Ascomycota</taxon>
        <taxon>Pezizomycotina</taxon>
        <taxon>Dothideomycetes</taxon>
        <taxon>Dothideomycetidae</taxon>
        <taxon>Capnodiales</taxon>
        <taxon>Capnodiaceae</taxon>
        <taxon>Polychaeton</taxon>
    </lineage>
</organism>
<feature type="compositionally biased region" description="Polar residues" evidence="1">
    <location>
        <begin position="42"/>
        <end position="52"/>
    </location>
</feature>
<dbReference type="Proteomes" id="UP000799441">
    <property type="component" value="Unassembled WGS sequence"/>
</dbReference>
<evidence type="ECO:0000313" key="2">
    <source>
        <dbReference type="EMBL" id="KAF2717811.1"/>
    </source>
</evidence>
<dbReference type="OrthoDB" id="5425061at2759"/>
<feature type="region of interest" description="Disordered" evidence="1">
    <location>
        <begin position="127"/>
        <end position="237"/>
    </location>
</feature>
<protein>
    <submittedName>
        <fullName evidence="2">Uncharacterized protein</fullName>
    </submittedName>
</protein>